<reference evidence="1" key="1">
    <citation type="submission" date="2019-03" db="EMBL/GenBank/DDBJ databases">
        <authorList>
            <person name="Hao L."/>
        </authorList>
    </citation>
    <scope>NUCLEOTIDE SEQUENCE</scope>
</reference>
<sequence length="152" mass="17335">MKKEEKKEVRAVQYEVTQEMADTLRKLSDIGADISLLICSFRFLGDFVLDNHFIDETSRDTAEGWYQSHTAAIDKLEAFARDVEILPRALECEFERAIEAVHGEDKRDSGIWKKDTPEVVDRLSALSMEMRDILGTITLRIDEERKAQAAAA</sequence>
<dbReference type="AlphaFoldDB" id="A0A485LZU9"/>
<gene>
    <name evidence="1" type="ORF">SCFA_1140022</name>
</gene>
<name>A0A485LZU9_9ZZZZ</name>
<organism evidence="1">
    <name type="scientific">anaerobic digester metagenome</name>
    <dbReference type="NCBI Taxonomy" id="1263854"/>
    <lineage>
        <taxon>unclassified sequences</taxon>
        <taxon>metagenomes</taxon>
        <taxon>ecological metagenomes</taxon>
    </lineage>
</organism>
<protein>
    <submittedName>
        <fullName evidence="1">Uncharacterized protein</fullName>
    </submittedName>
</protein>
<accession>A0A485LZU9</accession>
<dbReference type="EMBL" id="CAADRM010000018">
    <property type="protein sequence ID" value="VFU11765.1"/>
    <property type="molecule type" value="Genomic_DNA"/>
</dbReference>
<evidence type="ECO:0000313" key="1">
    <source>
        <dbReference type="EMBL" id="VFU11765.1"/>
    </source>
</evidence>
<proteinExistence type="predicted"/>